<dbReference type="PANTHER" id="PTHR43818:SF11">
    <property type="entry name" value="BCDNA.GH03377"/>
    <property type="match status" value="1"/>
</dbReference>
<dbReference type="Proteomes" id="UP000199050">
    <property type="component" value="Unassembled WGS sequence"/>
</dbReference>
<evidence type="ECO:0000259" key="3">
    <source>
        <dbReference type="Pfam" id="PF22725"/>
    </source>
</evidence>
<dbReference type="SUPFAM" id="SSF51735">
    <property type="entry name" value="NAD(P)-binding Rossmann-fold domains"/>
    <property type="match status" value="1"/>
</dbReference>
<feature type="domain" description="GFO/IDH/MocA-like oxidoreductase" evidence="3">
    <location>
        <begin position="133"/>
        <end position="254"/>
    </location>
</feature>
<evidence type="ECO:0000313" key="4">
    <source>
        <dbReference type="EMBL" id="SDL06907.1"/>
    </source>
</evidence>
<evidence type="ECO:0000313" key="5">
    <source>
        <dbReference type="Proteomes" id="UP000199050"/>
    </source>
</evidence>
<dbReference type="OrthoDB" id="9815825at2"/>
<evidence type="ECO:0000256" key="1">
    <source>
        <dbReference type="ARBA" id="ARBA00023002"/>
    </source>
</evidence>
<dbReference type="InterPro" id="IPR036291">
    <property type="entry name" value="NAD(P)-bd_dom_sf"/>
</dbReference>
<dbReference type="Gene3D" id="3.40.50.720">
    <property type="entry name" value="NAD(P)-binding Rossmann-like Domain"/>
    <property type="match status" value="1"/>
</dbReference>
<dbReference type="Pfam" id="PF22725">
    <property type="entry name" value="GFO_IDH_MocA_C3"/>
    <property type="match status" value="1"/>
</dbReference>
<reference evidence="5" key="1">
    <citation type="submission" date="2016-10" db="EMBL/GenBank/DDBJ databases">
        <authorList>
            <person name="Varghese N."/>
            <person name="Submissions S."/>
        </authorList>
    </citation>
    <scope>NUCLEOTIDE SEQUENCE [LARGE SCALE GENOMIC DNA]</scope>
    <source>
        <strain evidence="5">CGMCC 1.11012</strain>
    </source>
</reference>
<name>A0A1G9H1X2_9BACL</name>
<dbReference type="InterPro" id="IPR000683">
    <property type="entry name" value="Gfo/Idh/MocA-like_OxRdtase_N"/>
</dbReference>
<dbReference type="PANTHER" id="PTHR43818">
    <property type="entry name" value="BCDNA.GH03377"/>
    <property type="match status" value="1"/>
</dbReference>
<protein>
    <submittedName>
        <fullName evidence="4">Predicted dehydrogenase</fullName>
    </submittedName>
</protein>
<evidence type="ECO:0000259" key="2">
    <source>
        <dbReference type="Pfam" id="PF01408"/>
    </source>
</evidence>
<accession>A0A1G9H1X2</accession>
<keyword evidence="1" id="KW-0560">Oxidoreductase</keyword>
<dbReference type="AlphaFoldDB" id="A0A1G9H1X2"/>
<dbReference type="InterPro" id="IPR055170">
    <property type="entry name" value="GFO_IDH_MocA-like_dom"/>
</dbReference>
<dbReference type="GO" id="GO:0000166">
    <property type="term" value="F:nucleotide binding"/>
    <property type="evidence" value="ECO:0007669"/>
    <property type="project" value="InterPro"/>
</dbReference>
<organism evidence="4 5">
    <name type="scientific">Paenibacillus typhae</name>
    <dbReference type="NCBI Taxonomy" id="1174501"/>
    <lineage>
        <taxon>Bacteria</taxon>
        <taxon>Bacillati</taxon>
        <taxon>Bacillota</taxon>
        <taxon>Bacilli</taxon>
        <taxon>Bacillales</taxon>
        <taxon>Paenibacillaceae</taxon>
        <taxon>Paenibacillus</taxon>
    </lineage>
</organism>
<dbReference type="Pfam" id="PF01408">
    <property type="entry name" value="GFO_IDH_MocA"/>
    <property type="match status" value="1"/>
</dbReference>
<dbReference type="InterPro" id="IPR050463">
    <property type="entry name" value="Gfo/Idh/MocA_oxidrdct_glycsds"/>
</dbReference>
<gene>
    <name evidence="4" type="ORF">SAMN05216192_17112</name>
</gene>
<dbReference type="GO" id="GO:0016491">
    <property type="term" value="F:oxidoreductase activity"/>
    <property type="evidence" value="ECO:0007669"/>
    <property type="project" value="UniProtKB-KW"/>
</dbReference>
<proteinExistence type="predicted"/>
<dbReference type="STRING" id="1174501.SAMN05216192_17112"/>
<sequence length="325" mass="35510">MNKIIHWGIIGCGDVTEVKSGPALQKAEGSQLVAVMRRNSELAADYSRRHGVPRWYSSASELIADPGVDAVYIATPPSTHMEYTLAAARAGKPVYVEKPMGLNTSECESMLAACEQAGVPLYVAYYRRGLPRFRKVKEWLDSGAIGEPRFVRTLHMTKPLKAVDGDYWRVNPAISGGGLFMDLGSHTLDLLDFLLGPVKDADGHASNQGSPYAPEDTVSGRYQFESGVHGTGIWCFNAYANEDITEIVGSLGSITFSTFSEQPVILRTETGEQPVFISHPVHIQQPLIQSITDELLGRGTALSTGLTAIRTSRVMDELVKNYYGR</sequence>
<keyword evidence="5" id="KW-1185">Reference proteome</keyword>
<feature type="domain" description="Gfo/Idh/MocA-like oxidoreductase N-terminal" evidence="2">
    <location>
        <begin position="5"/>
        <end position="125"/>
    </location>
</feature>
<dbReference type="Gene3D" id="3.30.360.10">
    <property type="entry name" value="Dihydrodipicolinate Reductase, domain 2"/>
    <property type="match status" value="1"/>
</dbReference>
<dbReference type="SUPFAM" id="SSF55347">
    <property type="entry name" value="Glyceraldehyde-3-phosphate dehydrogenase-like, C-terminal domain"/>
    <property type="match status" value="1"/>
</dbReference>
<dbReference type="EMBL" id="FNDX01000071">
    <property type="protein sequence ID" value="SDL06907.1"/>
    <property type="molecule type" value="Genomic_DNA"/>
</dbReference>
<dbReference type="RefSeq" id="WP_090720137.1">
    <property type="nucleotide sequence ID" value="NZ_CBCSKY010000087.1"/>
</dbReference>